<dbReference type="PANTHER" id="PTHR40788">
    <property type="entry name" value="CLR5 DOMAIN-CONTAINING PROTEIN-RELATED"/>
    <property type="match status" value="1"/>
</dbReference>
<dbReference type="PANTHER" id="PTHR40788:SF2">
    <property type="entry name" value="CLR5 DOMAIN-CONTAINING PROTEIN"/>
    <property type="match status" value="1"/>
</dbReference>
<reference evidence="2" key="1">
    <citation type="journal article" date="2020" name="Stud. Mycol.">
        <title>101 Dothideomycetes genomes: a test case for predicting lifestyles and emergence of pathogens.</title>
        <authorList>
            <person name="Haridas S."/>
            <person name="Albert R."/>
            <person name="Binder M."/>
            <person name="Bloem J."/>
            <person name="Labutti K."/>
            <person name="Salamov A."/>
            <person name="Andreopoulos B."/>
            <person name="Baker S."/>
            <person name="Barry K."/>
            <person name="Bills G."/>
            <person name="Bluhm B."/>
            <person name="Cannon C."/>
            <person name="Castanera R."/>
            <person name="Culley D."/>
            <person name="Daum C."/>
            <person name="Ezra D."/>
            <person name="Gonzalez J."/>
            <person name="Henrissat B."/>
            <person name="Kuo A."/>
            <person name="Liang C."/>
            <person name="Lipzen A."/>
            <person name="Lutzoni F."/>
            <person name="Magnuson J."/>
            <person name="Mondo S."/>
            <person name="Nolan M."/>
            <person name="Ohm R."/>
            <person name="Pangilinan J."/>
            <person name="Park H.-J."/>
            <person name="Ramirez L."/>
            <person name="Alfaro M."/>
            <person name="Sun H."/>
            <person name="Tritt A."/>
            <person name="Yoshinaga Y."/>
            <person name="Zwiers L.-H."/>
            <person name="Turgeon B."/>
            <person name="Goodwin S."/>
            <person name="Spatafora J."/>
            <person name="Crous P."/>
            <person name="Grigoriev I."/>
        </authorList>
    </citation>
    <scope>NUCLEOTIDE SEQUENCE</scope>
    <source>
        <strain evidence="2">CBS 122368</strain>
    </source>
</reference>
<dbReference type="GeneID" id="54573479"/>
<dbReference type="RefSeq" id="XP_033676917.1">
    <property type="nucleotide sequence ID" value="XM_033820149.1"/>
</dbReference>
<sequence>MNLQHLAALLGGHETPAAVSLSSAALAAMDPDTQASEYGQMLEELTRMTHEMAGGLRESSQALGMPFPSLGGMESILGVPRISVEEATNKANRWRSSLFDSVERLRRILERHEDTIRKRWTKKTQQQRKAILLNAWPNMAWNHRPDFHALRRDEERQSEPTRFREVYMWPHMNQEDLCNGKTFLLLLDARGHSPPIDFRFADIESIGVGVKFGALTPKTIPGPYYMSFRECSRNEYGKIIRTESYADWGTGIHVNPADGLDLLEIQERVQRFLVSACEVLLHDKGPDLTSGDPVALPAPLTIEDSEWRSVATLATRAPYTRPETTDLLKLKDLIDARLAAAEDHILSLHEDPGYFATHVREWGDHHMLMVLDDKRKAAPQVANAAQKREFLRWKCVPNAVYSAFEDAYWWGALQKHFQEVIEMDRTFHERGLEREEQLPGFLAALQKVKRILLNPMELYLYQRLNSQYPASPSMRTYFQRRTDPADPRRVFIETRSADDGETNDELMWLLNRLNDRERVHVCGMGNLCVELDRLIQSDSKQKKRITAMLDDLISDIGLTAELYNQLSRYWPRIFLLERGVKHLSMQEYQLLESPWYKDVQAPMNSIYAAQGSMQLGSDADVLSDLFQYPVSKRRTQENVEIMQRAERHLDHLWGKIRKSLRDGMDEKSHLVISALLPARDEIRRTKDWQAPVSLAQKANTDAMVEDMKNLDLERERRSEKTIANEVSAPRTIKTKTRSQQLTDSAHVGPIDPTQEQHEDSIPQPQTFSLKKRALKVFSTIFHNPLSPDQPGEIPWAEFLHAMSCMDFIPRKLYGSVWQFSPRRKALERSIHFHEPHPSGKIPYHNARRMGRRLNRAYGWDAETFEAE</sequence>
<accession>A0A6A6HWG7</accession>
<evidence type="ECO:0000313" key="3">
    <source>
        <dbReference type="Proteomes" id="UP000800094"/>
    </source>
</evidence>
<feature type="region of interest" description="Disordered" evidence="1">
    <location>
        <begin position="716"/>
        <end position="762"/>
    </location>
</feature>
<proteinExistence type="predicted"/>
<evidence type="ECO:0000313" key="2">
    <source>
        <dbReference type="EMBL" id="KAF2241913.1"/>
    </source>
</evidence>
<dbReference type="OrthoDB" id="2922289at2759"/>
<dbReference type="EMBL" id="ML987209">
    <property type="protein sequence ID" value="KAF2241913.1"/>
    <property type="molecule type" value="Genomic_DNA"/>
</dbReference>
<protein>
    <submittedName>
        <fullName evidence="2">Uncharacterized protein</fullName>
    </submittedName>
</protein>
<dbReference type="AlphaFoldDB" id="A0A6A6HWG7"/>
<dbReference type="Proteomes" id="UP000800094">
    <property type="component" value="Unassembled WGS sequence"/>
</dbReference>
<evidence type="ECO:0000256" key="1">
    <source>
        <dbReference type="SAM" id="MobiDB-lite"/>
    </source>
</evidence>
<gene>
    <name evidence="2" type="ORF">BU26DRAFT_161863</name>
</gene>
<organism evidence="2 3">
    <name type="scientific">Trematosphaeria pertusa</name>
    <dbReference type="NCBI Taxonomy" id="390896"/>
    <lineage>
        <taxon>Eukaryota</taxon>
        <taxon>Fungi</taxon>
        <taxon>Dikarya</taxon>
        <taxon>Ascomycota</taxon>
        <taxon>Pezizomycotina</taxon>
        <taxon>Dothideomycetes</taxon>
        <taxon>Pleosporomycetidae</taxon>
        <taxon>Pleosporales</taxon>
        <taxon>Massarineae</taxon>
        <taxon>Trematosphaeriaceae</taxon>
        <taxon>Trematosphaeria</taxon>
    </lineage>
</organism>
<keyword evidence="3" id="KW-1185">Reference proteome</keyword>
<name>A0A6A6HWG7_9PLEO</name>